<dbReference type="InterPro" id="IPR043145">
    <property type="entry name" value="Znf_ZZ_sf"/>
</dbReference>
<dbReference type="GO" id="GO:0006338">
    <property type="term" value="P:chromatin remodeling"/>
    <property type="evidence" value="ECO:0007669"/>
    <property type="project" value="TreeGrafter"/>
</dbReference>
<feature type="compositionally biased region" description="Polar residues" evidence="10">
    <location>
        <begin position="331"/>
        <end position="361"/>
    </location>
</feature>
<evidence type="ECO:0000256" key="1">
    <source>
        <dbReference type="ARBA" id="ARBA00004123"/>
    </source>
</evidence>
<keyword evidence="4" id="KW-0862">Zinc</keyword>
<dbReference type="InterPro" id="IPR000433">
    <property type="entry name" value="Znf_ZZ"/>
</dbReference>
<dbReference type="GO" id="GO:0003713">
    <property type="term" value="F:transcription coactivator activity"/>
    <property type="evidence" value="ECO:0007669"/>
    <property type="project" value="InterPro"/>
</dbReference>
<feature type="domain" description="SANT" evidence="14">
    <location>
        <begin position="63"/>
        <end position="115"/>
    </location>
</feature>
<name>A0A9P0QNL7_9ASCO</name>
<dbReference type="PANTHER" id="PTHR12374:SF20">
    <property type="entry name" value="TRANSCRIPTIONAL ADAPTER 2-ALPHA"/>
    <property type="match status" value="1"/>
</dbReference>
<evidence type="ECO:0000259" key="13">
    <source>
        <dbReference type="PROSITE" id="PS50934"/>
    </source>
</evidence>
<feature type="domain" description="Myb-like" evidence="11">
    <location>
        <begin position="68"/>
        <end position="111"/>
    </location>
</feature>
<dbReference type="FunFam" id="3.30.60.90:FF:000008">
    <property type="entry name" value="Transcriptional adapter 2"/>
    <property type="match status" value="1"/>
</dbReference>
<reference evidence="15" key="1">
    <citation type="submission" date="2022-03" db="EMBL/GenBank/DDBJ databases">
        <authorList>
            <person name="Legras J.-L."/>
            <person name="Devillers H."/>
            <person name="Grondin C."/>
        </authorList>
    </citation>
    <scope>NUCLEOTIDE SEQUENCE</scope>
    <source>
        <strain evidence="15">CLIB 1423</strain>
    </source>
</reference>
<feature type="domain" description="SWIRM" evidence="13">
    <location>
        <begin position="369"/>
        <end position="457"/>
    </location>
</feature>
<dbReference type="PROSITE" id="PS50135">
    <property type="entry name" value="ZF_ZZ_2"/>
    <property type="match status" value="1"/>
</dbReference>
<feature type="domain" description="ZZ-type" evidence="12">
    <location>
        <begin position="5"/>
        <end position="61"/>
    </location>
</feature>
<dbReference type="OrthoDB" id="270417at2759"/>
<dbReference type="FunFam" id="1.10.10.60:FF:000115">
    <property type="entry name" value="Transcriptional adapter 2"/>
    <property type="match status" value="1"/>
</dbReference>
<accession>A0A9P0QNL7</accession>
<dbReference type="SUPFAM" id="SSF46689">
    <property type="entry name" value="Homeodomain-like"/>
    <property type="match status" value="2"/>
</dbReference>
<keyword evidence="3 9" id="KW-0863">Zinc-finger</keyword>
<evidence type="ECO:0000259" key="12">
    <source>
        <dbReference type="PROSITE" id="PS50135"/>
    </source>
</evidence>
<dbReference type="SUPFAM" id="SSF57850">
    <property type="entry name" value="RING/U-box"/>
    <property type="match status" value="1"/>
</dbReference>
<dbReference type="PANTHER" id="PTHR12374">
    <property type="entry name" value="TRANSCRIPTIONAL ADAPTOR 2 ADA2 -RELATED"/>
    <property type="match status" value="1"/>
</dbReference>
<evidence type="ECO:0000256" key="4">
    <source>
        <dbReference type="ARBA" id="ARBA00022833"/>
    </source>
</evidence>
<comment type="caution">
    <text evidence="15">The sequence shown here is derived from an EMBL/GenBank/DDBJ whole genome shotgun (WGS) entry which is preliminary data.</text>
</comment>
<dbReference type="InterPro" id="IPR009057">
    <property type="entry name" value="Homeodomain-like_sf"/>
</dbReference>
<evidence type="ECO:0000256" key="10">
    <source>
        <dbReference type="SAM" id="MobiDB-lite"/>
    </source>
</evidence>
<dbReference type="CDD" id="cd00167">
    <property type="entry name" value="SANT"/>
    <property type="match status" value="1"/>
</dbReference>
<dbReference type="AlphaFoldDB" id="A0A9P0QNL7"/>
<dbReference type="Pfam" id="PF00249">
    <property type="entry name" value="Myb_DNA-binding"/>
    <property type="match status" value="1"/>
</dbReference>
<evidence type="ECO:0000313" key="16">
    <source>
        <dbReference type="Proteomes" id="UP000837801"/>
    </source>
</evidence>
<dbReference type="InterPro" id="IPR041983">
    <property type="entry name" value="ADA2-like_ZZ"/>
</dbReference>
<dbReference type="Gene3D" id="1.10.10.10">
    <property type="entry name" value="Winged helix-like DNA-binding domain superfamily/Winged helix DNA-binding domain"/>
    <property type="match status" value="1"/>
</dbReference>
<dbReference type="PIRSF" id="PIRSF025024">
    <property type="entry name" value="Transcriptional_adaptor_2"/>
    <property type="match status" value="1"/>
</dbReference>
<dbReference type="CDD" id="cd02335">
    <property type="entry name" value="ZZ_ADA2"/>
    <property type="match status" value="1"/>
</dbReference>
<evidence type="ECO:0000259" key="11">
    <source>
        <dbReference type="PROSITE" id="PS50090"/>
    </source>
</evidence>
<dbReference type="InterPro" id="IPR017884">
    <property type="entry name" value="SANT_dom"/>
</dbReference>
<feature type="region of interest" description="Disordered" evidence="10">
    <location>
        <begin position="324"/>
        <end position="374"/>
    </location>
</feature>
<evidence type="ECO:0000259" key="14">
    <source>
        <dbReference type="PROSITE" id="PS51293"/>
    </source>
</evidence>
<keyword evidence="7 8" id="KW-0539">Nucleus</keyword>
<dbReference type="PROSITE" id="PS51293">
    <property type="entry name" value="SANT"/>
    <property type="match status" value="1"/>
</dbReference>
<dbReference type="InterPro" id="IPR007526">
    <property type="entry name" value="SWIRM"/>
</dbReference>
<dbReference type="GO" id="GO:0006357">
    <property type="term" value="P:regulation of transcription by RNA polymerase II"/>
    <property type="evidence" value="ECO:0007669"/>
    <property type="project" value="InterPro"/>
</dbReference>
<dbReference type="GO" id="GO:0005634">
    <property type="term" value="C:nucleus"/>
    <property type="evidence" value="ECO:0007669"/>
    <property type="project" value="UniProtKB-SubCell"/>
</dbReference>
<dbReference type="PROSITE" id="PS50934">
    <property type="entry name" value="SWIRM"/>
    <property type="match status" value="1"/>
</dbReference>
<dbReference type="GO" id="GO:0070461">
    <property type="term" value="C:SAGA-type complex"/>
    <property type="evidence" value="ECO:0007669"/>
    <property type="project" value="TreeGrafter"/>
</dbReference>
<sequence length="457" mass="52229">MDNKGRLYHCDVCSSDCTNRIRITCAICTDYDLCVPCFAAGSTTGDHKPWHDYQIIEQNTYPIFDEDWGADEELLLIQGCETFGLGNWQDISDHIGSRSKEEVAKHYFDVYLNSREYPLPEMNKDFTNISPTEFLIKRKERLEVRKNLPLPPPKTKPVASVPLCHEIQGYMPGRLEFDHEAENDAEVPVKDMIFDPDDSTGDIELKLTILDIYNSRLTTRAERKRIMLLNNLLDYRKNISNDKRKSKEEKEFMKQINAFIRVMTPDDFESFSRDLLTELKCRIKIQQLQNWRRNGITTLEDGNKFEKDKLIRAAQYQRMGNGSGLAARHATSGTSSFNGSTPNTPNGGISSGRKTYSSNATSPPPDFKPKISNNRVPLDISHAADFDLLSDEEKQLCATLRMLPKPYLAIKNQLMKEAVKNNGVLKKKDARQSLKIDVNKASKIYEFFVQMGWCTQG</sequence>
<dbReference type="GO" id="GO:0003682">
    <property type="term" value="F:chromatin binding"/>
    <property type="evidence" value="ECO:0007669"/>
    <property type="project" value="TreeGrafter"/>
</dbReference>
<keyword evidence="5 8" id="KW-0805">Transcription regulation</keyword>
<evidence type="ECO:0000256" key="6">
    <source>
        <dbReference type="ARBA" id="ARBA00023163"/>
    </source>
</evidence>
<evidence type="ECO:0000256" key="5">
    <source>
        <dbReference type="ARBA" id="ARBA00023015"/>
    </source>
</evidence>
<evidence type="ECO:0000256" key="3">
    <source>
        <dbReference type="ARBA" id="ARBA00022771"/>
    </source>
</evidence>
<dbReference type="SMART" id="SM00291">
    <property type="entry name" value="ZnF_ZZ"/>
    <property type="match status" value="1"/>
</dbReference>
<comment type="subcellular location">
    <subcellularLocation>
        <location evidence="1 8">Nucleus</location>
    </subcellularLocation>
</comment>
<dbReference type="InterPro" id="IPR036388">
    <property type="entry name" value="WH-like_DNA-bd_sf"/>
</dbReference>
<keyword evidence="16" id="KW-1185">Reference proteome</keyword>
<dbReference type="InterPro" id="IPR055141">
    <property type="entry name" value="TADA2A_B-like_dom"/>
</dbReference>
<evidence type="ECO:0000256" key="7">
    <source>
        <dbReference type="ARBA" id="ARBA00023242"/>
    </source>
</evidence>
<dbReference type="EMBL" id="CAKXYY010000005">
    <property type="protein sequence ID" value="CAH2352048.1"/>
    <property type="molecule type" value="Genomic_DNA"/>
</dbReference>
<dbReference type="PROSITE" id="PS01357">
    <property type="entry name" value="ZF_ZZ_1"/>
    <property type="match status" value="1"/>
</dbReference>
<gene>
    <name evidence="15" type="ORF">CLIB1423_05S04456</name>
</gene>
<dbReference type="Gene3D" id="3.30.60.90">
    <property type="match status" value="1"/>
</dbReference>
<dbReference type="Pfam" id="PF04433">
    <property type="entry name" value="SWIRM"/>
    <property type="match status" value="1"/>
</dbReference>
<proteinExistence type="predicted"/>
<dbReference type="Proteomes" id="UP000837801">
    <property type="component" value="Unassembled WGS sequence"/>
</dbReference>
<organism evidence="15 16">
    <name type="scientific">[Candida] railenensis</name>
    <dbReference type="NCBI Taxonomy" id="45579"/>
    <lineage>
        <taxon>Eukaryota</taxon>
        <taxon>Fungi</taxon>
        <taxon>Dikarya</taxon>
        <taxon>Ascomycota</taxon>
        <taxon>Saccharomycotina</taxon>
        <taxon>Pichiomycetes</taxon>
        <taxon>Debaryomycetaceae</taxon>
        <taxon>Kurtzmaniella</taxon>
    </lineage>
</organism>
<dbReference type="GO" id="GO:0008270">
    <property type="term" value="F:zinc ion binding"/>
    <property type="evidence" value="ECO:0007669"/>
    <property type="project" value="UniProtKB-KW"/>
</dbReference>
<dbReference type="Pfam" id="PF22941">
    <property type="entry name" value="TADA2A-like_3rd"/>
    <property type="match status" value="1"/>
</dbReference>
<evidence type="ECO:0000256" key="8">
    <source>
        <dbReference type="PIRNR" id="PIRNR025024"/>
    </source>
</evidence>
<evidence type="ECO:0000313" key="15">
    <source>
        <dbReference type="EMBL" id="CAH2352048.1"/>
    </source>
</evidence>
<evidence type="ECO:0000256" key="9">
    <source>
        <dbReference type="PROSITE-ProRule" id="PRU00228"/>
    </source>
</evidence>
<dbReference type="Pfam" id="PF00569">
    <property type="entry name" value="ZZ"/>
    <property type="match status" value="1"/>
</dbReference>
<protein>
    <recommendedName>
        <fullName evidence="8">Transcriptional adapter 2</fullName>
    </recommendedName>
</protein>
<keyword evidence="6 8" id="KW-0804">Transcription</keyword>
<dbReference type="InterPro" id="IPR001005">
    <property type="entry name" value="SANT/Myb"/>
</dbReference>
<dbReference type="Gene3D" id="1.10.10.60">
    <property type="entry name" value="Homeodomain-like"/>
    <property type="match status" value="1"/>
</dbReference>
<dbReference type="FunFam" id="1.10.10.10:FF:000087">
    <property type="entry name" value="Transcriptional adapter 2"/>
    <property type="match status" value="1"/>
</dbReference>
<evidence type="ECO:0000256" key="2">
    <source>
        <dbReference type="ARBA" id="ARBA00022723"/>
    </source>
</evidence>
<dbReference type="SMART" id="SM00717">
    <property type="entry name" value="SANT"/>
    <property type="match status" value="1"/>
</dbReference>
<dbReference type="InterPro" id="IPR016827">
    <property type="entry name" value="Ada2/TADA2"/>
</dbReference>
<keyword evidence="2" id="KW-0479">Metal-binding</keyword>
<dbReference type="PROSITE" id="PS50090">
    <property type="entry name" value="MYB_LIKE"/>
    <property type="match status" value="1"/>
</dbReference>